<comment type="caution">
    <text evidence="1">The sequence shown here is derived from an EMBL/GenBank/DDBJ whole genome shotgun (WGS) entry which is preliminary data.</text>
</comment>
<dbReference type="RefSeq" id="WP_380013371.1">
    <property type="nucleotide sequence ID" value="NZ_JADIKI010000023.1"/>
</dbReference>
<keyword evidence="2" id="KW-1185">Reference proteome</keyword>
<dbReference type="InterPro" id="IPR029063">
    <property type="entry name" value="SAM-dependent_MTases_sf"/>
</dbReference>
<organism evidence="1 2">
    <name type="scientific">Dyella humi</name>
    <dbReference type="NCBI Taxonomy" id="1770547"/>
    <lineage>
        <taxon>Bacteria</taxon>
        <taxon>Pseudomonadati</taxon>
        <taxon>Pseudomonadota</taxon>
        <taxon>Gammaproteobacteria</taxon>
        <taxon>Lysobacterales</taxon>
        <taxon>Rhodanobacteraceae</taxon>
        <taxon>Dyella</taxon>
    </lineage>
</organism>
<evidence type="ECO:0000313" key="1">
    <source>
        <dbReference type="EMBL" id="MFK2855819.1"/>
    </source>
</evidence>
<protein>
    <submittedName>
        <fullName evidence="1">Methyltransferase domain-containing protein</fullName>
    </submittedName>
</protein>
<gene>
    <name evidence="1" type="ORF">ISP18_14550</name>
</gene>
<dbReference type="Pfam" id="PF13489">
    <property type="entry name" value="Methyltransf_23"/>
    <property type="match status" value="1"/>
</dbReference>
<name>A0ABW8ING3_9GAMM</name>
<evidence type="ECO:0000313" key="2">
    <source>
        <dbReference type="Proteomes" id="UP001620409"/>
    </source>
</evidence>
<dbReference type="Proteomes" id="UP001620409">
    <property type="component" value="Unassembled WGS sequence"/>
</dbReference>
<keyword evidence="1" id="KW-0489">Methyltransferase</keyword>
<dbReference type="SUPFAM" id="SSF53335">
    <property type="entry name" value="S-adenosyl-L-methionine-dependent methyltransferases"/>
    <property type="match status" value="1"/>
</dbReference>
<sequence length="294" mass="33616">MNDQIEAFFPDISQPLLLPENHTEHELLSYLESFELDGAPAKELSTYLSADFRRFVHTLSIVPEGHGRLLEIGANPYFTTILLKKFRQHEIYCTNYFGISGGGGRQSCKSTLTNEVFDFDFLNNNVDVEDIPFEETFDIILFCEVIEHLVADPLGALRRIKDKLNPGGALILTTPNVNRLENIARMMCGGNIYDPISGYGVYGRHNREYNKHELFLMLSHLGFDLDLIYSSDVHENHARAYYPIENIAAQIHSTPNRGYDLGQYIFLRARNSRLAAEGKPRWLYRSYPDAELCD</sequence>
<proteinExistence type="predicted"/>
<dbReference type="EMBL" id="JADIKI010000023">
    <property type="protein sequence ID" value="MFK2855819.1"/>
    <property type="molecule type" value="Genomic_DNA"/>
</dbReference>
<dbReference type="GO" id="GO:0032259">
    <property type="term" value="P:methylation"/>
    <property type="evidence" value="ECO:0007669"/>
    <property type="project" value="UniProtKB-KW"/>
</dbReference>
<keyword evidence="1" id="KW-0808">Transferase</keyword>
<dbReference type="CDD" id="cd02440">
    <property type="entry name" value="AdoMet_MTases"/>
    <property type="match status" value="1"/>
</dbReference>
<dbReference type="GO" id="GO:0008168">
    <property type="term" value="F:methyltransferase activity"/>
    <property type="evidence" value="ECO:0007669"/>
    <property type="project" value="UniProtKB-KW"/>
</dbReference>
<accession>A0ABW8ING3</accession>
<dbReference type="Gene3D" id="3.40.50.150">
    <property type="entry name" value="Vaccinia Virus protein VP39"/>
    <property type="match status" value="1"/>
</dbReference>
<reference evidence="1 2" key="1">
    <citation type="submission" date="2020-10" db="EMBL/GenBank/DDBJ databases">
        <title>Phylogeny of dyella-like bacteria.</title>
        <authorList>
            <person name="Fu J."/>
        </authorList>
    </citation>
    <scope>NUCLEOTIDE SEQUENCE [LARGE SCALE GENOMIC DNA]</scope>
    <source>
        <strain evidence="1 2">DHG40</strain>
    </source>
</reference>